<sequence>MGHISFKIFNLGILLPLISSMLLVFWIHPMIVKTALLKDIVDKPDYRKLQKKPVPVLGGVAVYWGIVIGAGITSMVFHSHALLTSIVALTVMIYIGTLDDIQGLSPTLRLVIEILVVAFVAYMDQSSMNHFHGLFGIEKLPVYLSAPLCIVGSVGIINAINMIDGVDGLSSGFCMLACASFGALFVAAYNGPMIVMSMLGLGAIIPFFFHNVFGQKSKMFIGDSGTLMMGMLMSIFCMRILDNTSVVALRFPNIGVVAFCLSVLSVPVFDTLRVMIGRIMKGVSPFHADRSHLHHLFLEIGFSHLGTSFMVLSLNLLNILAWLATYLLGGSVTLQFIVVFIIGLINTTGCFYVVRRLDHSKKPYRVLAYLAKLSHVEAGKFYCKMREIVDRI</sequence>
<feature type="transmembrane region" description="Helical" evidence="7">
    <location>
        <begin position="253"/>
        <end position="276"/>
    </location>
</feature>
<evidence type="ECO:0000313" key="8">
    <source>
        <dbReference type="EMBL" id="MBW4769822.1"/>
    </source>
</evidence>
<feature type="transmembrane region" description="Helical" evidence="7">
    <location>
        <begin position="12"/>
        <end position="32"/>
    </location>
</feature>
<evidence type="ECO:0000313" key="9">
    <source>
        <dbReference type="Proteomes" id="UP000788426"/>
    </source>
</evidence>
<dbReference type="PANTHER" id="PTHR22926">
    <property type="entry name" value="PHOSPHO-N-ACETYLMURAMOYL-PENTAPEPTIDE-TRANSFERASE"/>
    <property type="match status" value="1"/>
</dbReference>
<organism evidence="8 9">
    <name type="scientific">Hoylesella nanceiensis</name>
    <dbReference type="NCBI Taxonomy" id="425941"/>
    <lineage>
        <taxon>Bacteria</taxon>
        <taxon>Pseudomonadati</taxon>
        <taxon>Bacteroidota</taxon>
        <taxon>Bacteroidia</taxon>
        <taxon>Bacteroidales</taxon>
        <taxon>Prevotellaceae</taxon>
        <taxon>Hoylesella</taxon>
    </lineage>
</organism>
<dbReference type="EMBL" id="JAHXCT010000006">
    <property type="protein sequence ID" value="MBW4769822.1"/>
    <property type="molecule type" value="Genomic_DNA"/>
</dbReference>
<keyword evidence="4 7" id="KW-0812">Transmembrane</keyword>
<gene>
    <name evidence="8" type="ORF">KZO38_08635</name>
</gene>
<keyword evidence="3 8" id="KW-0808">Transferase</keyword>
<feature type="transmembrane region" description="Helical" evidence="7">
    <location>
        <begin position="220"/>
        <end position="241"/>
    </location>
</feature>
<evidence type="ECO:0000256" key="6">
    <source>
        <dbReference type="ARBA" id="ARBA00023136"/>
    </source>
</evidence>
<accession>A0ABS6YEZ8</accession>
<feature type="transmembrane region" description="Helical" evidence="7">
    <location>
        <begin position="296"/>
        <end position="322"/>
    </location>
</feature>
<dbReference type="InterPro" id="IPR018480">
    <property type="entry name" value="PNAcMuramoyl-5peptid_Trfase_CS"/>
</dbReference>
<comment type="subcellular location">
    <subcellularLocation>
        <location evidence="1">Cell membrane</location>
        <topology evidence="1">Multi-pass membrane protein</topology>
    </subcellularLocation>
</comment>
<dbReference type="RefSeq" id="WP_219481908.1">
    <property type="nucleotide sequence ID" value="NZ_JAHXCT010000006.1"/>
</dbReference>
<evidence type="ECO:0000256" key="5">
    <source>
        <dbReference type="ARBA" id="ARBA00022989"/>
    </source>
</evidence>
<evidence type="ECO:0000256" key="3">
    <source>
        <dbReference type="ARBA" id="ARBA00022679"/>
    </source>
</evidence>
<name>A0ABS6YEZ8_9BACT</name>
<evidence type="ECO:0000256" key="1">
    <source>
        <dbReference type="ARBA" id="ARBA00004651"/>
    </source>
</evidence>
<keyword evidence="2" id="KW-1003">Cell membrane</keyword>
<dbReference type="GO" id="GO:0016740">
    <property type="term" value="F:transferase activity"/>
    <property type="evidence" value="ECO:0007669"/>
    <property type="project" value="UniProtKB-KW"/>
</dbReference>
<keyword evidence="5 7" id="KW-1133">Transmembrane helix</keyword>
<keyword evidence="9" id="KW-1185">Reference proteome</keyword>
<evidence type="ECO:0000256" key="4">
    <source>
        <dbReference type="ARBA" id="ARBA00022692"/>
    </source>
</evidence>
<dbReference type="Proteomes" id="UP000788426">
    <property type="component" value="Unassembled WGS sequence"/>
</dbReference>
<evidence type="ECO:0000256" key="2">
    <source>
        <dbReference type="ARBA" id="ARBA00022475"/>
    </source>
</evidence>
<feature type="transmembrane region" description="Helical" evidence="7">
    <location>
        <begin position="168"/>
        <end position="188"/>
    </location>
</feature>
<reference evidence="8 9" key="1">
    <citation type="submission" date="2021-07" db="EMBL/GenBank/DDBJ databases">
        <title>Genomic diversity and antimicrobial resistance of Prevotella spp. isolated from chronic lung disease airways.</title>
        <authorList>
            <person name="Webb K.A."/>
            <person name="Olagoke O.S."/>
            <person name="Baird T."/>
            <person name="Neill J."/>
            <person name="Pham A."/>
            <person name="Wells T.J."/>
            <person name="Ramsay K.A."/>
            <person name="Bell S.C."/>
            <person name="Sarovich D.S."/>
            <person name="Price E.P."/>
        </authorList>
    </citation>
    <scope>NUCLEOTIDE SEQUENCE [LARGE SCALE GENOMIC DNA]</scope>
    <source>
        <strain evidence="8 9">SCHI0011.S.12</strain>
    </source>
</reference>
<dbReference type="PROSITE" id="PS01348">
    <property type="entry name" value="MRAY_2"/>
    <property type="match status" value="1"/>
</dbReference>
<dbReference type="InterPro" id="IPR000715">
    <property type="entry name" value="Glycosyl_transferase_4"/>
</dbReference>
<protein>
    <submittedName>
        <fullName evidence="8">Undecaprenyl/decaprenyl-phosphate alpha-N-acetylglucosaminyl 1-phosphate transferase</fullName>
    </submittedName>
</protein>
<feature type="transmembrane region" description="Helical" evidence="7">
    <location>
        <begin position="334"/>
        <end position="354"/>
    </location>
</feature>
<feature type="transmembrane region" description="Helical" evidence="7">
    <location>
        <begin position="53"/>
        <end position="72"/>
    </location>
</feature>
<feature type="transmembrane region" description="Helical" evidence="7">
    <location>
        <begin position="194"/>
        <end position="213"/>
    </location>
</feature>
<comment type="caution">
    <text evidence="8">The sequence shown here is derived from an EMBL/GenBank/DDBJ whole genome shotgun (WGS) entry which is preliminary data.</text>
</comment>
<evidence type="ECO:0000256" key="7">
    <source>
        <dbReference type="SAM" id="Phobius"/>
    </source>
</evidence>
<feature type="transmembrane region" description="Helical" evidence="7">
    <location>
        <begin position="78"/>
        <end position="95"/>
    </location>
</feature>
<proteinExistence type="predicted"/>
<dbReference type="Pfam" id="PF00953">
    <property type="entry name" value="Glycos_transf_4"/>
    <property type="match status" value="1"/>
</dbReference>
<feature type="transmembrane region" description="Helical" evidence="7">
    <location>
        <begin position="107"/>
        <end position="123"/>
    </location>
</feature>
<keyword evidence="6 7" id="KW-0472">Membrane</keyword>
<dbReference type="CDD" id="cd06853">
    <property type="entry name" value="GT_WecA_like"/>
    <property type="match status" value="1"/>
</dbReference>
<feature type="transmembrane region" description="Helical" evidence="7">
    <location>
        <begin position="143"/>
        <end position="161"/>
    </location>
</feature>
<dbReference type="PANTHER" id="PTHR22926:SF3">
    <property type="entry name" value="UNDECAPRENYL-PHOSPHATE ALPHA-N-ACETYLGLUCOSAMINYL 1-PHOSPHATE TRANSFERASE"/>
    <property type="match status" value="1"/>
</dbReference>